<dbReference type="AlphaFoldDB" id="A0A5J4SFU6"/>
<gene>
    <name evidence="1" type="ORF">EZS27_007376</name>
</gene>
<name>A0A5J4SFU6_9ZZZZ</name>
<proteinExistence type="predicted"/>
<evidence type="ECO:0000313" key="1">
    <source>
        <dbReference type="EMBL" id="KAA6345034.1"/>
    </source>
</evidence>
<accession>A0A5J4SFU6</accession>
<protein>
    <submittedName>
        <fullName evidence="1">Uncharacterized protein</fullName>
    </submittedName>
</protein>
<organism evidence="1">
    <name type="scientific">termite gut metagenome</name>
    <dbReference type="NCBI Taxonomy" id="433724"/>
    <lineage>
        <taxon>unclassified sequences</taxon>
        <taxon>metagenomes</taxon>
        <taxon>organismal metagenomes</taxon>
    </lineage>
</organism>
<comment type="caution">
    <text evidence="1">The sequence shown here is derived from an EMBL/GenBank/DDBJ whole genome shotgun (WGS) entry which is preliminary data.</text>
</comment>
<reference evidence="1" key="1">
    <citation type="submission" date="2019-03" db="EMBL/GenBank/DDBJ databases">
        <title>Single cell metagenomics reveals metabolic interactions within the superorganism composed of flagellate Streblomastix strix and complex community of Bacteroidetes bacteria on its surface.</title>
        <authorList>
            <person name="Treitli S.C."/>
            <person name="Kolisko M."/>
            <person name="Husnik F."/>
            <person name="Keeling P."/>
            <person name="Hampl V."/>
        </authorList>
    </citation>
    <scope>NUCLEOTIDE SEQUENCE</scope>
    <source>
        <strain evidence="1">STM</strain>
    </source>
</reference>
<sequence>METDVLTKQRMLQVLDNLPDQFTVDKLMSEYYILGKIEEPCQMTIEELKAEIAQAETDYEKGNYVTQEKMRQKHLV</sequence>
<dbReference type="EMBL" id="SNRY01000189">
    <property type="protein sequence ID" value="KAA6345034.1"/>
    <property type="molecule type" value="Genomic_DNA"/>
</dbReference>